<protein>
    <submittedName>
        <fullName evidence="1">Uncharacterized protein</fullName>
    </submittedName>
</protein>
<proteinExistence type="predicted"/>
<feature type="non-terminal residue" evidence="1">
    <location>
        <position position="1"/>
    </location>
</feature>
<gene>
    <name evidence="1" type="ORF">Tci_918169</name>
</gene>
<sequence length="102" mass="11091">NSVTGPNLWTQRLVKRSLVSDPPLMIAVIDTMIVADTSSILTHRAGEEPVHAGIFADSTFVGTVGQDITGPFQPTGTEFCVATFYVSQDMDSKMLCQIYVPR</sequence>
<comment type="caution">
    <text evidence="1">The sequence shown here is derived from an EMBL/GenBank/DDBJ whole genome shotgun (WGS) entry which is preliminary data.</text>
</comment>
<dbReference type="AlphaFoldDB" id="A0A699WIR6"/>
<name>A0A699WIR6_TANCI</name>
<organism evidence="1">
    <name type="scientific">Tanacetum cinerariifolium</name>
    <name type="common">Dalmatian daisy</name>
    <name type="synonym">Chrysanthemum cinerariifolium</name>
    <dbReference type="NCBI Taxonomy" id="118510"/>
    <lineage>
        <taxon>Eukaryota</taxon>
        <taxon>Viridiplantae</taxon>
        <taxon>Streptophyta</taxon>
        <taxon>Embryophyta</taxon>
        <taxon>Tracheophyta</taxon>
        <taxon>Spermatophyta</taxon>
        <taxon>Magnoliopsida</taxon>
        <taxon>eudicotyledons</taxon>
        <taxon>Gunneridae</taxon>
        <taxon>Pentapetalae</taxon>
        <taxon>asterids</taxon>
        <taxon>campanulids</taxon>
        <taxon>Asterales</taxon>
        <taxon>Asteraceae</taxon>
        <taxon>Asteroideae</taxon>
        <taxon>Anthemideae</taxon>
        <taxon>Anthemidinae</taxon>
        <taxon>Tanacetum</taxon>
    </lineage>
</organism>
<dbReference type="EMBL" id="BKCJ011668011">
    <property type="protein sequence ID" value="GFD46200.1"/>
    <property type="molecule type" value="Genomic_DNA"/>
</dbReference>
<reference evidence="1" key="1">
    <citation type="journal article" date="2019" name="Sci. Rep.">
        <title>Draft genome of Tanacetum cinerariifolium, the natural source of mosquito coil.</title>
        <authorList>
            <person name="Yamashiro T."/>
            <person name="Shiraishi A."/>
            <person name="Satake H."/>
            <person name="Nakayama K."/>
        </authorList>
    </citation>
    <scope>NUCLEOTIDE SEQUENCE</scope>
</reference>
<evidence type="ECO:0000313" key="1">
    <source>
        <dbReference type="EMBL" id="GFD46200.1"/>
    </source>
</evidence>
<accession>A0A699WIR6</accession>